<keyword evidence="5 8" id="KW-0413">Isomerase</keyword>
<dbReference type="InterPro" id="IPR016066">
    <property type="entry name" value="A-D-PHexomutase_CS"/>
</dbReference>
<dbReference type="GO" id="GO:0005975">
    <property type="term" value="P:carbohydrate metabolic process"/>
    <property type="evidence" value="ECO:0007669"/>
    <property type="project" value="InterPro"/>
</dbReference>
<evidence type="ECO:0000256" key="3">
    <source>
        <dbReference type="ARBA" id="ARBA00022723"/>
    </source>
</evidence>
<evidence type="ECO:0000256" key="4">
    <source>
        <dbReference type="ARBA" id="ARBA00022842"/>
    </source>
</evidence>
<evidence type="ECO:0000256" key="7">
    <source>
        <dbReference type="ARBA" id="ARBA00068193"/>
    </source>
</evidence>
<dbReference type="InterPro" id="IPR016055">
    <property type="entry name" value="A-D-PHexomutase_a/b/a-I/II/III"/>
</dbReference>
<evidence type="ECO:0000259" key="13">
    <source>
        <dbReference type="Pfam" id="PF02879"/>
    </source>
</evidence>
<keyword evidence="4 8" id="KW-0460">Magnesium</keyword>
<dbReference type="GO" id="GO:0008966">
    <property type="term" value="F:phosphoglucosamine mutase activity"/>
    <property type="evidence" value="ECO:0007669"/>
    <property type="project" value="UniProtKB-UniRule"/>
</dbReference>
<feature type="binding site" evidence="8">
    <location>
        <position position="245"/>
    </location>
    <ligand>
        <name>Mg(2+)</name>
        <dbReference type="ChEBI" id="CHEBI:18420"/>
    </ligand>
</feature>
<protein>
    <recommendedName>
        <fullName evidence="7 8">Phosphoglucosamine mutase</fullName>
        <ecNumber evidence="6 8">5.4.2.10</ecNumber>
    </recommendedName>
</protein>
<evidence type="ECO:0000256" key="8">
    <source>
        <dbReference type="HAMAP-Rule" id="MF_01554"/>
    </source>
</evidence>
<dbReference type="Pfam" id="PF02880">
    <property type="entry name" value="PGM_PMM_III"/>
    <property type="match status" value="1"/>
</dbReference>
<dbReference type="NCBIfam" id="NF008139">
    <property type="entry name" value="PRK10887.1"/>
    <property type="match status" value="1"/>
</dbReference>
<keyword evidence="16" id="KW-1185">Reference proteome</keyword>
<dbReference type="GO" id="GO:0006048">
    <property type="term" value="P:UDP-N-acetylglucosamine biosynthetic process"/>
    <property type="evidence" value="ECO:0007669"/>
    <property type="project" value="TreeGrafter"/>
</dbReference>
<dbReference type="Proteomes" id="UP000556026">
    <property type="component" value="Unassembled WGS sequence"/>
</dbReference>
<dbReference type="GO" id="GO:0009252">
    <property type="term" value="P:peptidoglycan biosynthetic process"/>
    <property type="evidence" value="ECO:0007669"/>
    <property type="project" value="UniProtKB-ARBA"/>
</dbReference>
<dbReference type="PANTHER" id="PTHR42946">
    <property type="entry name" value="PHOSPHOHEXOSE MUTASE"/>
    <property type="match status" value="1"/>
</dbReference>
<comment type="PTM">
    <text evidence="8">Activated by phosphorylation.</text>
</comment>
<feature type="binding site" evidence="8">
    <location>
        <position position="247"/>
    </location>
    <ligand>
        <name>Mg(2+)</name>
        <dbReference type="ChEBI" id="CHEBI:18420"/>
    </ligand>
</feature>
<reference evidence="16" key="1">
    <citation type="submission" date="2020-06" db="EMBL/GenBank/DDBJ databases">
        <title>Draft genomic sequence of Geomonas sp. Red330.</title>
        <authorList>
            <person name="Itoh H."/>
            <person name="Zhenxing X."/>
            <person name="Ushijima N."/>
            <person name="Masuda Y."/>
            <person name="Shiratori Y."/>
            <person name="Senoo K."/>
        </authorList>
    </citation>
    <scope>NUCLEOTIDE SEQUENCE [LARGE SCALE GENOMIC DNA]</scope>
    <source>
        <strain evidence="16">Red330</strain>
    </source>
</reference>
<feature type="domain" description="Alpha-D-phosphohexomutase C-terminal" evidence="11">
    <location>
        <begin position="376"/>
        <end position="442"/>
    </location>
</feature>
<dbReference type="FunFam" id="3.30.310.50:FF:000001">
    <property type="entry name" value="Phosphoglucosamine mutase"/>
    <property type="match status" value="1"/>
</dbReference>
<evidence type="ECO:0000256" key="5">
    <source>
        <dbReference type="ARBA" id="ARBA00023235"/>
    </source>
</evidence>
<dbReference type="EC" id="5.4.2.10" evidence="6 8"/>
<dbReference type="Gene3D" id="3.30.310.50">
    <property type="entry name" value="Alpha-D-phosphohexomutase, C-terminal domain"/>
    <property type="match status" value="1"/>
</dbReference>
<evidence type="ECO:0000259" key="11">
    <source>
        <dbReference type="Pfam" id="PF00408"/>
    </source>
</evidence>
<proteinExistence type="inferred from homology"/>
<feature type="modified residue" description="Phosphoserine" evidence="8">
    <location>
        <position position="101"/>
    </location>
</feature>
<dbReference type="InterPro" id="IPR005843">
    <property type="entry name" value="A-D-PHexomutase_C"/>
</dbReference>
<comment type="cofactor">
    <cofactor evidence="8">
        <name>Mg(2+)</name>
        <dbReference type="ChEBI" id="CHEBI:18420"/>
    </cofactor>
    <text evidence="8">Binds 1 Mg(2+) ion per subunit.</text>
</comment>
<dbReference type="CDD" id="cd05802">
    <property type="entry name" value="GlmM"/>
    <property type="match status" value="1"/>
</dbReference>
<dbReference type="GO" id="GO:0000287">
    <property type="term" value="F:magnesium ion binding"/>
    <property type="evidence" value="ECO:0007669"/>
    <property type="project" value="UniProtKB-UniRule"/>
</dbReference>
<evidence type="ECO:0000313" key="15">
    <source>
        <dbReference type="EMBL" id="GFO57978.1"/>
    </source>
</evidence>
<dbReference type="InterPro" id="IPR006352">
    <property type="entry name" value="GlmM_bact"/>
</dbReference>
<feature type="domain" description="Alpha-D-phosphohexomutase alpha/beta/alpha" evidence="13">
    <location>
        <begin position="160"/>
        <end position="256"/>
    </location>
</feature>
<dbReference type="InterPro" id="IPR050060">
    <property type="entry name" value="Phosphoglucosamine_mutase"/>
</dbReference>
<evidence type="ECO:0000256" key="2">
    <source>
        <dbReference type="ARBA" id="ARBA00022553"/>
    </source>
</evidence>
<dbReference type="SUPFAM" id="SSF55957">
    <property type="entry name" value="Phosphoglucomutase, C-terminal domain"/>
    <property type="match status" value="1"/>
</dbReference>
<evidence type="ECO:0000256" key="9">
    <source>
        <dbReference type="RuleBase" id="RU004326"/>
    </source>
</evidence>
<name>A0A6V8MDA4_9BACT</name>
<feature type="domain" description="Alpha-D-phosphohexomutase alpha/beta/alpha" evidence="14">
    <location>
        <begin position="260"/>
        <end position="366"/>
    </location>
</feature>
<comment type="caution">
    <text evidence="15">The sequence shown here is derived from an EMBL/GenBank/DDBJ whole genome shotgun (WGS) entry which is preliminary data.</text>
</comment>
<evidence type="ECO:0000256" key="6">
    <source>
        <dbReference type="ARBA" id="ARBA00066330"/>
    </source>
</evidence>
<dbReference type="GO" id="GO:0004615">
    <property type="term" value="F:phosphomannomutase activity"/>
    <property type="evidence" value="ECO:0007669"/>
    <property type="project" value="TreeGrafter"/>
</dbReference>
<dbReference type="AlphaFoldDB" id="A0A6V8MDA4"/>
<dbReference type="InterPro" id="IPR005841">
    <property type="entry name" value="Alpha-D-phosphohexomutase_SF"/>
</dbReference>
<sequence length="454" mass="48780">MKKLFGTDGVRGVANVYPMTAEMAMQIGRAAAYIFKNGKRRHRVVIGKDTRLSGYMLESALVAGICSMGVDVLLVGPLPTPGIANITSSMRADAGVVISASHNPFEDNGIKFFSRDGFKLPDEMELMMEELIFSKKIDSLRPTAKEVGKAYRIDDAAGRYVVFLKSTFPKDLDLSGLKIVLDCANGAAYKVAPAVFEELGAEVICIGIKPNGTNINAQCGSLHPEVMSEAVKQHGADLGIALDGDADRVIFVDEYGNVVDGDRIMAICGTEMLKQGTLKHNTLVATVMSNMGLDIALKRAGGEVIKTAVGDRYVVEEMLKGGYNLGGEQSGHMIFLDHNTTGDGVQSALQVLAIMQRHQKRLSELALVMDPLPQVLVNVRLAQKSDIMQVPEIANLIRSVEGKLKGEGRVLIRYSGTEPLLRIMLEGSDAGQIKDWANEIAAAVSCALGGEARG</sequence>
<gene>
    <name evidence="8 15" type="primary">glmM</name>
    <name evidence="15" type="ORF">GMST_03030</name>
</gene>
<dbReference type="PRINTS" id="PR00509">
    <property type="entry name" value="PGMPMM"/>
</dbReference>
<evidence type="ECO:0000256" key="10">
    <source>
        <dbReference type="RuleBase" id="RU004327"/>
    </source>
</evidence>
<dbReference type="SUPFAM" id="SSF53738">
    <property type="entry name" value="Phosphoglucomutase, first 3 domains"/>
    <property type="match status" value="3"/>
</dbReference>
<dbReference type="Pfam" id="PF00408">
    <property type="entry name" value="PGM_PMM_IV"/>
    <property type="match status" value="1"/>
</dbReference>
<feature type="active site" description="Phosphoserine intermediate" evidence="8">
    <location>
        <position position="101"/>
    </location>
</feature>
<comment type="catalytic activity">
    <reaction evidence="8 10">
        <text>alpha-D-glucosamine 1-phosphate = D-glucosamine 6-phosphate</text>
        <dbReference type="Rhea" id="RHEA:23424"/>
        <dbReference type="ChEBI" id="CHEBI:58516"/>
        <dbReference type="ChEBI" id="CHEBI:58725"/>
        <dbReference type="EC" id="5.4.2.10"/>
    </reaction>
</comment>
<dbReference type="HAMAP" id="MF_01554_B">
    <property type="entry name" value="GlmM_B"/>
    <property type="match status" value="1"/>
</dbReference>
<accession>A0A6V8MDA4</accession>
<evidence type="ECO:0000259" key="12">
    <source>
        <dbReference type="Pfam" id="PF02878"/>
    </source>
</evidence>
<dbReference type="EMBL" id="BLXX01000001">
    <property type="protein sequence ID" value="GFO57978.1"/>
    <property type="molecule type" value="Genomic_DNA"/>
</dbReference>
<comment type="function">
    <text evidence="8 10">Catalyzes the conversion of glucosamine-6-phosphate to glucosamine-1-phosphate.</text>
</comment>
<dbReference type="NCBIfam" id="TIGR01455">
    <property type="entry name" value="glmM"/>
    <property type="match status" value="1"/>
</dbReference>
<dbReference type="Pfam" id="PF02879">
    <property type="entry name" value="PGM_PMM_II"/>
    <property type="match status" value="1"/>
</dbReference>
<dbReference type="InterPro" id="IPR005844">
    <property type="entry name" value="A-D-PHexomutase_a/b/a-I"/>
</dbReference>
<comment type="similarity">
    <text evidence="1 8 9">Belongs to the phosphohexose mutase family.</text>
</comment>
<keyword evidence="2 8" id="KW-0597">Phosphoprotein</keyword>
<dbReference type="FunFam" id="3.40.120.10:FF:000002">
    <property type="entry name" value="Phosphoglucosamine mutase"/>
    <property type="match status" value="1"/>
</dbReference>
<keyword evidence="3 8" id="KW-0479">Metal-binding</keyword>
<dbReference type="GO" id="GO:0005829">
    <property type="term" value="C:cytosol"/>
    <property type="evidence" value="ECO:0007669"/>
    <property type="project" value="TreeGrafter"/>
</dbReference>
<dbReference type="PANTHER" id="PTHR42946:SF1">
    <property type="entry name" value="PHOSPHOGLUCOMUTASE (ALPHA-D-GLUCOSE-1,6-BISPHOSPHATE-DEPENDENT)"/>
    <property type="match status" value="1"/>
</dbReference>
<dbReference type="InterPro" id="IPR005846">
    <property type="entry name" value="A-D-PHexomutase_a/b/a-III"/>
</dbReference>
<feature type="binding site" description="via phosphate group" evidence="8">
    <location>
        <position position="101"/>
    </location>
    <ligand>
        <name>Mg(2+)</name>
        <dbReference type="ChEBI" id="CHEBI:18420"/>
    </ligand>
</feature>
<dbReference type="FunFam" id="3.40.120.10:FF:000001">
    <property type="entry name" value="Phosphoglucosamine mutase"/>
    <property type="match status" value="1"/>
</dbReference>
<dbReference type="RefSeq" id="WP_183352830.1">
    <property type="nucleotide sequence ID" value="NZ_BLXX01000001.1"/>
</dbReference>
<evidence type="ECO:0000256" key="1">
    <source>
        <dbReference type="ARBA" id="ARBA00010231"/>
    </source>
</evidence>
<dbReference type="Gene3D" id="3.40.120.10">
    <property type="entry name" value="Alpha-D-Glucose-1,6-Bisphosphate, subunit A, domain 3"/>
    <property type="match status" value="3"/>
</dbReference>
<feature type="domain" description="Alpha-D-phosphohexomutase alpha/beta/alpha" evidence="12">
    <location>
        <begin position="3"/>
        <end position="135"/>
    </location>
</feature>
<feature type="binding site" evidence="8">
    <location>
        <position position="243"/>
    </location>
    <ligand>
        <name>Mg(2+)</name>
        <dbReference type="ChEBI" id="CHEBI:18420"/>
    </ligand>
</feature>
<evidence type="ECO:0000313" key="16">
    <source>
        <dbReference type="Proteomes" id="UP000556026"/>
    </source>
</evidence>
<dbReference type="InterPro" id="IPR005845">
    <property type="entry name" value="A-D-PHexomutase_a/b/a-II"/>
</dbReference>
<dbReference type="InterPro" id="IPR036900">
    <property type="entry name" value="A-D-PHexomutase_C_sf"/>
</dbReference>
<organism evidence="15 16">
    <name type="scientific">Geomonas silvestris</name>
    <dbReference type="NCBI Taxonomy" id="2740184"/>
    <lineage>
        <taxon>Bacteria</taxon>
        <taxon>Pseudomonadati</taxon>
        <taxon>Thermodesulfobacteriota</taxon>
        <taxon>Desulfuromonadia</taxon>
        <taxon>Geobacterales</taxon>
        <taxon>Geobacteraceae</taxon>
        <taxon>Geomonas</taxon>
    </lineage>
</organism>
<evidence type="ECO:0000259" key="14">
    <source>
        <dbReference type="Pfam" id="PF02880"/>
    </source>
</evidence>
<dbReference type="PROSITE" id="PS00710">
    <property type="entry name" value="PGM_PMM"/>
    <property type="match status" value="1"/>
</dbReference>
<dbReference type="Pfam" id="PF02878">
    <property type="entry name" value="PGM_PMM_I"/>
    <property type="match status" value="1"/>
</dbReference>